<reference evidence="2 3" key="1">
    <citation type="journal article" date="2019" name="Nat. Microbiol.">
        <title>Mediterranean grassland soil C-N compound turnover is dependent on rainfall and depth, and is mediated by genomically divergent microorganisms.</title>
        <authorList>
            <person name="Diamond S."/>
            <person name="Andeer P.F."/>
            <person name="Li Z."/>
            <person name="Crits-Christoph A."/>
            <person name="Burstein D."/>
            <person name="Anantharaman K."/>
            <person name="Lane K.R."/>
            <person name="Thomas B.C."/>
            <person name="Pan C."/>
            <person name="Northen T.R."/>
            <person name="Banfield J.F."/>
        </authorList>
    </citation>
    <scope>NUCLEOTIDE SEQUENCE [LARGE SCALE GENOMIC DNA]</scope>
    <source>
        <strain evidence="2">WS_5</strain>
    </source>
</reference>
<dbReference type="EMBL" id="VBOV01000199">
    <property type="protein sequence ID" value="TMQ56609.1"/>
    <property type="molecule type" value="Genomic_DNA"/>
</dbReference>
<sequence>MSACSRSIQELRKLTQKTLLTGIDHERTMVQGPPEGVQAEARAAIEESGGTRFILGPGCAVPSAAPERHYAAAREAVLACA</sequence>
<feature type="domain" description="Uroporphyrinogen decarboxylase (URO-D)" evidence="1">
    <location>
        <begin position="8"/>
        <end position="77"/>
    </location>
</feature>
<evidence type="ECO:0000259" key="1">
    <source>
        <dbReference type="Pfam" id="PF01208"/>
    </source>
</evidence>
<gene>
    <name evidence="2" type="ORF">E6K75_08255</name>
</gene>
<evidence type="ECO:0000313" key="3">
    <source>
        <dbReference type="Proteomes" id="UP000320913"/>
    </source>
</evidence>
<protein>
    <recommendedName>
        <fullName evidence="1">Uroporphyrinogen decarboxylase (URO-D) domain-containing protein</fullName>
    </recommendedName>
</protein>
<name>A0A538SYZ3_UNCEI</name>
<dbReference type="Gene3D" id="3.20.20.210">
    <property type="match status" value="1"/>
</dbReference>
<dbReference type="InterPro" id="IPR000257">
    <property type="entry name" value="Uroporphyrinogen_deCOase"/>
</dbReference>
<dbReference type="Proteomes" id="UP000320913">
    <property type="component" value="Unassembled WGS sequence"/>
</dbReference>
<dbReference type="InterPro" id="IPR038071">
    <property type="entry name" value="UROD/MetE-like_sf"/>
</dbReference>
<dbReference type="GO" id="GO:0006779">
    <property type="term" value="P:porphyrin-containing compound biosynthetic process"/>
    <property type="evidence" value="ECO:0007669"/>
    <property type="project" value="InterPro"/>
</dbReference>
<dbReference type="Pfam" id="PF01208">
    <property type="entry name" value="URO-D"/>
    <property type="match status" value="1"/>
</dbReference>
<dbReference type="SUPFAM" id="SSF51726">
    <property type="entry name" value="UROD/MetE-like"/>
    <property type="match status" value="1"/>
</dbReference>
<dbReference type="AlphaFoldDB" id="A0A538SYZ3"/>
<accession>A0A538SYZ3</accession>
<comment type="caution">
    <text evidence="2">The sequence shown here is derived from an EMBL/GenBank/DDBJ whole genome shotgun (WGS) entry which is preliminary data.</text>
</comment>
<proteinExistence type="predicted"/>
<evidence type="ECO:0000313" key="2">
    <source>
        <dbReference type="EMBL" id="TMQ56609.1"/>
    </source>
</evidence>
<organism evidence="2 3">
    <name type="scientific">Eiseniibacteriota bacterium</name>
    <dbReference type="NCBI Taxonomy" id="2212470"/>
    <lineage>
        <taxon>Bacteria</taxon>
        <taxon>Candidatus Eiseniibacteriota</taxon>
    </lineage>
</organism>
<dbReference type="GO" id="GO:0004853">
    <property type="term" value="F:uroporphyrinogen decarboxylase activity"/>
    <property type="evidence" value="ECO:0007669"/>
    <property type="project" value="InterPro"/>
</dbReference>